<organism evidence="1 2">
    <name type="scientific">Gymnopilus junonius</name>
    <name type="common">Spectacular rustgill mushroom</name>
    <name type="synonym">Gymnopilus spectabilis subsp. junonius</name>
    <dbReference type="NCBI Taxonomy" id="109634"/>
    <lineage>
        <taxon>Eukaryota</taxon>
        <taxon>Fungi</taxon>
        <taxon>Dikarya</taxon>
        <taxon>Basidiomycota</taxon>
        <taxon>Agaricomycotina</taxon>
        <taxon>Agaricomycetes</taxon>
        <taxon>Agaricomycetidae</taxon>
        <taxon>Agaricales</taxon>
        <taxon>Agaricineae</taxon>
        <taxon>Hymenogastraceae</taxon>
        <taxon>Gymnopilus</taxon>
    </lineage>
</organism>
<sequence length="161" mass="18074">MTSIPISDSQFPSKILTRIFEEVHATQFASYTVPLFWAERNLFIDHCTTFSDAVLEALAVKVQNQHQGAGTEPDSDGFSHFALCDFLTDLNLNFTDLHPPYSVATVKKLVEARGRGVDYSNEHWLDSDHKGSPLGNLRVTGETPGLSEQDEEWFRSRLMGI</sequence>
<dbReference type="OrthoDB" id="10592615at2759"/>
<keyword evidence="2" id="KW-1185">Reference proteome</keyword>
<accession>A0A9P5THR3</accession>
<protein>
    <submittedName>
        <fullName evidence="1">Uncharacterized protein</fullName>
    </submittedName>
</protein>
<dbReference type="AlphaFoldDB" id="A0A9P5THR3"/>
<comment type="caution">
    <text evidence="1">The sequence shown here is derived from an EMBL/GenBank/DDBJ whole genome shotgun (WGS) entry which is preliminary data.</text>
</comment>
<reference evidence="1" key="1">
    <citation type="submission" date="2020-11" db="EMBL/GenBank/DDBJ databases">
        <authorList>
            <consortium name="DOE Joint Genome Institute"/>
            <person name="Ahrendt S."/>
            <person name="Riley R."/>
            <person name="Andreopoulos W."/>
            <person name="LaButti K."/>
            <person name="Pangilinan J."/>
            <person name="Ruiz-duenas F.J."/>
            <person name="Barrasa J.M."/>
            <person name="Sanchez-Garcia M."/>
            <person name="Camarero S."/>
            <person name="Miyauchi S."/>
            <person name="Serrano A."/>
            <person name="Linde D."/>
            <person name="Babiker R."/>
            <person name="Drula E."/>
            <person name="Ayuso-Fernandez I."/>
            <person name="Pacheco R."/>
            <person name="Padilla G."/>
            <person name="Ferreira P."/>
            <person name="Barriuso J."/>
            <person name="Kellner H."/>
            <person name="Castanera R."/>
            <person name="Alfaro M."/>
            <person name="Ramirez L."/>
            <person name="Pisabarro A.G."/>
            <person name="Kuo A."/>
            <person name="Tritt A."/>
            <person name="Lipzen A."/>
            <person name="He G."/>
            <person name="Yan M."/>
            <person name="Ng V."/>
            <person name="Cullen D."/>
            <person name="Martin F."/>
            <person name="Rosso M.-N."/>
            <person name="Henrissat B."/>
            <person name="Hibbett D."/>
            <person name="Martinez A.T."/>
            <person name="Grigoriev I.V."/>
        </authorList>
    </citation>
    <scope>NUCLEOTIDE SEQUENCE</scope>
    <source>
        <strain evidence="1">AH 44721</strain>
    </source>
</reference>
<dbReference type="EMBL" id="JADNYJ010000124">
    <property type="protein sequence ID" value="KAF8882323.1"/>
    <property type="molecule type" value="Genomic_DNA"/>
</dbReference>
<gene>
    <name evidence="1" type="ORF">CPB84DRAFT_1750943</name>
</gene>
<name>A0A9P5THR3_GYMJU</name>
<evidence type="ECO:0000313" key="2">
    <source>
        <dbReference type="Proteomes" id="UP000724874"/>
    </source>
</evidence>
<evidence type="ECO:0000313" key="1">
    <source>
        <dbReference type="EMBL" id="KAF8882323.1"/>
    </source>
</evidence>
<proteinExistence type="predicted"/>
<dbReference type="Proteomes" id="UP000724874">
    <property type="component" value="Unassembled WGS sequence"/>
</dbReference>